<dbReference type="EMBL" id="JARKNE010000010">
    <property type="protein sequence ID" value="KAK5794727.1"/>
    <property type="molecule type" value="Genomic_DNA"/>
</dbReference>
<gene>
    <name evidence="2" type="ORF">PVK06_035968</name>
</gene>
<dbReference type="Proteomes" id="UP001358586">
    <property type="component" value="Chromosome 10"/>
</dbReference>
<feature type="compositionally biased region" description="Low complexity" evidence="1">
    <location>
        <begin position="63"/>
        <end position="74"/>
    </location>
</feature>
<keyword evidence="3" id="KW-1185">Reference proteome</keyword>
<evidence type="ECO:0000313" key="2">
    <source>
        <dbReference type="EMBL" id="KAK5794727.1"/>
    </source>
</evidence>
<evidence type="ECO:0000313" key="3">
    <source>
        <dbReference type="Proteomes" id="UP001358586"/>
    </source>
</evidence>
<proteinExistence type="predicted"/>
<reference evidence="2 3" key="1">
    <citation type="submission" date="2023-03" db="EMBL/GenBank/DDBJ databases">
        <title>WGS of Gossypium arboreum.</title>
        <authorList>
            <person name="Yu D."/>
        </authorList>
    </citation>
    <scope>NUCLEOTIDE SEQUENCE [LARGE SCALE GENOMIC DNA]</scope>
    <source>
        <tissue evidence="2">Leaf</tissue>
    </source>
</reference>
<evidence type="ECO:0000256" key="1">
    <source>
        <dbReference type="SAM" id="MobiDB-lite"/>
    </source>
</evidence>
<organism evidence="2 3">
    <name type="scientific">Gossypium arboreum</name>
    <name type="common">Tree cotton</name>
    <name type="synonym">Gossypium nanking</name>
    <dbReference type="NCBI Taxonomy" id="29729"/>
    <lineage>
        <taxon>Eukaryota</taxon>
        <taxon>Viridiplantae</taxon>
        <taxon>Streptophyta</taxon>
        <taxon>Embryophyta</taxon>
        <taxon>Tracheophyta</taxon>
        <taxon>Spermatophyta</taxon>
        <taxon>Magnoliopsida</taxon>
        <taxon>eudicotyledons</taxon>
        <taxon>Gunneridae</taxon>
        <taxon>Pentapetalae</taxon>
        <taxon>rosids</taxon>
        <taxon>malvids</taxon>
        <taxon>Malvales</taxon>
        <taxon>Malvaceae</taxon>
        <taxon>Malvoideae</taxon>
        <taxon>Gossypium</taxon>
    </lineage>
</organism>
<name>A0ABR0NI82_GOSAR</name>
<accession>A0ABR0NI82</accession>
<sequence>MPFPYFIFQIPVKQRLDNIEKNEVLERMKLDLNYSSKWRKRNNVAADIEVLIGTENEDEVESSTDSVATSSTTSRPSQVAQTRVLEHLDEGIASLDKIIWYFENRLKVFQ</sequence>
<feature type="region of interest" description="Disordered" evidence="1">
    <location>
        <begin position="56"/>
        <end position="80"/>
    </location>
</feature>
<comment type="caution">
    <text evidence="2">The sequence shown here is derived from an EMBL/GenBank/DDBJ whole genome shotgun (WGS) entry which is preliminary data.</text>
</comment>
<protein>
    <submittedName>
        <fullName evidence="2">Uncharacterized protein</fullName>
    </submittedName>
</protein>